<dbReference type="PANTHER" id="PTHR31044">
    <property type="entry name" value="BETA-1,3 GLUCANASE"/>
    <property type="match status" value="1"/>
</dbReference>
<dbReference type="GO" id="GO:0009506">
    <property type="term" value="C:plasmodesma"/>
    <property type="evidence" value="ECO:0007669"/>
    <property type="project" value="UniProtKB-ARBA"/>
</dbReference>
<feature type="domain" description="X8" evidence="2">
    <location>
        <begin position="302"/>
        <end position="363"/>
    </location>
</feature>
<evidence type="ECO:0000313" key="4">
    <source>
        <dbReference type="Proteomes" id="UP000245207"/>
    </source>
</evidence>
<reference evidence="3 4" key="1">
    <citation type="journal article" date="2018" name="Mol. Plant">
        <title>The genome of Artemisia annua provides insight into the evolution of Asteraceae family and artemisinin biosynthesis.</title>
        <authorList>
            <person name="Shen Q."/>
            <person name="Zhang L."/>
            <person name="Liao Z."/>
            <person name="Wang S."/>
            <person name="Yan T."/>
            <person name="Shi P."/>
            <person name="Liu M."/>
            <person name="Fu X."/>
            <person name="Pan Q."/>
            <person name="Wang Y."/>
            <person name="Lv Z."/>
            <person name="Lu X."/>
            <person name="Zhang F."/>
            <person name="Jiang W."/>
            <person name="Ma Y."/>
            <person name="Chen M."/>
            <person name="Hao X."/>
            <person name="Li L."/>
            <person name="Tang Y."/>
            <person name="Lv G."/>
            <person name="Zhou Y."/>
            <person name="Sun X."/>
            <person name="Brodelius P.E."/>
            <person name="Rose J.K.C."/>
            <person name="Tang K."/>
        </authorList>
    </citation>
    <scope>NUCLEOTIDE SEQUENCE [LARGE SCALE GENOMIC DNA]</scope>
    <source>
        <strain evidence="4">cv. Huhao1</strain>
        <tissue evidence="3">Leaf</tissue>
    </source>
</reference>
<sequence>MKWGRTYLHVIQVMVVDHCSKFKDMRILQQLKGHKGDHICNVRNIHVFVGTTNIGILDDCRCNFVSNDLIYNFILVKLQHFCWYYKYWKEGCHSWLGEATPTTPTTPVTPSPVQATGWCVPKQGVSDAKLQSNLDYVCSKGLDCGPLQPGGACFEPNTVISHASYAMDLLYETANISKQQRSSSTYRSNNWLIHLFQKHIRIGLWFFFDCASSQQLTANSADPGCSQPTARTPLLCIQAIFLNLSTFLCDFQAKNDPITPDNVIPHEDIKDNGLFFSPWAIILYMGHFETISSTPTTPTIPVTPSPVQATGCKGLDCGPLQPGGACFEPNTVISHATYAMNLLYETAASQQLTANSADPGCSQPTARTPLLCIQAIFLNLSTFICDFQAKNDPITPDNVIPHEDIKDAHGLILWSWISSNILKMKSRAHYKVLTLRFDIYIIRLSVNRTMDFSSLLGPLFCTWVTLKLFPERKAKDGLLSGILDFCFVFMFSSHKCGKLCIEVGQKQLRMLNTSKERLVDEVNHLFQGR</sequence>
<keyword evidence="4" id="KW-1185">Reference proteome</keyword>
<dbReference type="AlphaFoldDB" id="A0A2U1KDP7"/>
<comment type="caution">
    <text evidence="3">The sequence shown here is derived from an EMBL/GenBank/DDBJ whole genome shotgun (WGS) entry which is preliminary data.</text>
</comment>
<evidence type="ECO:0000256" key="1">
    <source>
        <dbReference type="ARBA" id="ARBA00022729"/>
    </source>
</evidence>
<name>A0A2U1KDP7_ARTAN</name>
<dbReference type="Proteomes" id="UP000245207">
    <property type="component" value="Unassembled WGS sequence"/>
</dbReference>
<feature type="domain" description="X8" evidence="2">
    <location>
        <begin position="117"/>
        <end position="186"/>
    </location>
</feature>
<evidence type="ECO:0000313" key="3">
    <source>
        <dbReference type="EMBL" id="PWA34890.1"/>
    </source>
</evidence>
<dbReference type="STRING" id="35608.A0A2U1KDP7"/>
<dbReference type="OrthoDB" id="421038at2759"/>
<dbReference type="EMBL" id="PKPP01021227">
    <property type="protein sequence ID" value="PWA34890.1"/>
    <property type="molecule type" value="Genomic_DNA"/>
</dbReference>
<gene>
    <name evidence="3" type="ORF">CTI12_AA614350</name>
</gene>
<dbReference type="Pfam" id="PF07983">
    <property type="entry name" value="X8"/>
    <property type="match status" value="1"/>
</dbReference>
<dbReference type="InterPro" id="IPR044788">
    <property type="entry name" value="X8_dom_prot"/>
</dbReference>
<protein>
    <submittedName>
        <fullName evidence="3">Glucan endo-1,3-beta-glucosidase 7</fullName>
    </submittedName>
</protein>
<keyword evidence="1" id="KW-0732">Signal</keyword>
<proteinExistence type="predicted"/>
<accession>A0A2U1KDP7</accession>
<evidence type="ECO:0000259" key="2">
    <source>
        <dbReference type="SMART" id="SM00768"/>
    </source>
</evidence>
<organism evidence="3 4">
    <name type="scientific">Artemisia annua</name>
    <name type="common">Sweet wormwood</name>
    <dbReference type="NCBI Taxonomy" id="35608"/>
    <lineage>
        <taxon>Eukaryota</taxon>
        <taxon>Viridiplantae</taxon>
        <taxon>Streptophyta</taxon>
        <taxon>Embryophyta</taxon>
        <taxon>Tracheophyta</taxon>
        <taxon>Spermatophyta</taxon>
        <taxon>Magnoliopsida</taxon>
        <taxon>eudicotyledons</taxon>
        <taxon>Gunneridae</taxon>
        <taxon>Pentapetalae</taxon>
        <taxon>asterids</taxon>
        <taxon>campanulids</taxon>
        <taxon>Asterales</taxon>
        <taxon>Asteraceae</taxon>
        <taxon>Asteroideae</taxon>
        <taxon>Anthemideae</taxon>
        <taxon>Artemisiinae</taxon>
        <taxon>Artemisia</taxon>
    </lineage>
</organism>
<dbReference type="SMART" id="SM00768">
    <property type="entry name" value="X8"/>
    <property type="match status" value="2"/>
</dbReference>
<dbReference type="PANTHER" id="PTHR31044:SF121">
    <property type="entry name" value="X8 DOMAIN-CONTAINING PROTEIN"/>
    <property type="match status" value="1"/>
</dbReference>
<dbReference type="InterPro" id="IPR012946">
    <property type="entry name" value="X8"/>
</dbReference>